<accession>A0ABW8NVA1</accession>
<dbReference type="Proteomes" id="UP001621534">
    <property type="component" value="Unassembled WGS sequence"/>
</dbReference>
<evidence type="ECO:0000313" key="2">
    <source>
        <dbReference type="Proteomes" id="UP001621534"/>
    </source>
</evidence>
<sequence>MTQFYLQDSRSHVGDGMMFWAKEGRGYVTSLDQAELFTKEQACSYRDTDIPWPKDYVDARAHLGVDHQYVSLDEARDQLTPGCPVVLQIPGHWNGNDIALARWPIGHTFRFEKAHHLTLEDAEAIGNTPEEAVIWPLSYLEAKARRLVHKRDVNIKEALRGTGTGIAMAVPRKQRKPWQRPLNCHGCGRFISWDGRFLNDCQNCGANNCP</sequence>
<name>A0ABW8NVA1_9PSED</name>
<gene>
    <name evidence="1" type="ORF">KW869_09875</name>
</gene>
<protein>
    <submittedName>
        <fullName evidence="1">Uncharacterized protein</fullName>
    </submittedName>
</protein>
<comment type="caution">
    <text evidence="1">The sequence shown here is derived from an EMBL/GenBank/DDBJ whole genome shotgun (WGS) entry which is preliminary data.</text>
</comment>
<proteinExistence type="predicted"/>
<reference evidence="1 2" key="1">
    <citation type="journal article" date="2012" name="Plant Soil">
        <title>Screening of plant growth-promoting traits in arsenic-resistant bacteria isolated from the rhizosphere of soybean plants from Argentinean agricultural soil.</title>
        <authorList>
            <person name="Wevar Oller A.L."/>
            <person name="Talano M.A."/>
            <person name="Agostini E."/>
        </authorList>
    </citation>
    <scope>NUCLEOTIDE SEQUENCE [LARGE SCALE GENOMIC DNA]</scope>
    <source>
        <strain evidence="1 2">AW4</strain>
    </source>
</reference>
<evidence type="ECO:0000313" key="1">
    <source>
        <dbReference type="EMBL" id="MFK5733835.1"/>
    </source>
</evidence>
<organism evidence="1 2">
    <name type="scientific">Pseudomonas urmiensis</name>
    <dbReference type="NCBI Taxonomy" id="2745493"/>
    <lineage>
        <taxon>Bacteria</taxon>
        <taxon>Pseudomonadati</taxon>
        <taxon>Pseudomonadota</taxon>
        <taxon>Gammaproteobacteria</taxon>
        <taxon>Pseudomonadales</taxon>
        <taxon>Pseudomonadaceae</taxon>
        <taxon>Pseudomonas</taxon>
    </lineage>
</organism>
<keyword evidence="2" id="KW-1185">Reference proteome</keyword>
<dbReference type="EMBL" id="JAHWXS010000009">
    <property type="protein sequence ID" value="MFK5733835.1"/>
    <property type="molecule type" value="Genomic_DNA"/>
</dbReference>
<dbReference type="RefSeq" id="WP_405129346.1">
    <property type="nucleotide sequence ID" value="NZ_JAHWXS010000009.1"/>
</dbReference>